<reference evidence="4 5" key="1">
    <citation type="submission" date="2021-09" db="EMBL/GenBank/DDBJ databases">
        <title>Genomic insights and catalytic innovation underlie evolution of tropane alkaloids biosynthesis.</title>
        <authorList>
            <person name="Wang Y.-J."/>
            <person name="Tian T."/>
            <person name="Huang J.-P."/>
            <person name="Huang S.-X."/>
        </authorList>
    </citation>
    <scope>NUCLEOTIDE SEQUENCE [LARGE SCALE GENOMIC DNA]</scope>
    <source>
        <strain evidence="4">KIB-2018</strain>
        <tissue evidence="4">Leaf</tissue>
    </source>
</reference>
<dbReference type="InterPro" id="IPR001878">
    <property type="entry name" value="Znf_CCHC"/>
</dbReference>
<name>A0AAV8TE14_9ROSI</name>
<feature type="domain" description="CCHC-type" evidence="3">
    <location>
        <begin position="50"/>
        <end position="64"/>
    </location>
</feature>
<feature type="region of interest" description="Disordered" evidence="2">
    <location>
        <begin position="247"/>
        <end position="271"/>
    </location>
</feature>
<keyword evidence="5" id="KW-1185">Reference proteome</keyword>
<gene>
    <name evidence="4" type="ORF">K2173_010585</name>
</gene>
<dbReference type="GO" id="GO:0003676">
    <property type="term" value="F:nucleic acid binding"/>
    <property type="evidence" value="ECO:0007669"/>
    <property type="project" value="InterPro"/>
</dbReference>
<dbReference type="PANTHER" id="PTHR31286">
    <property type="entry name" value="GLYCINE-RICH CELL WALL STRUCTURAL PROTEIN 1.8-LIKE"/>
    <property type="match status" value="1"/>
</dbReference>
<dbReference type="GO" id="GO:0008270">
    <property type="term" value="F:zinc ion binding"/>
    <property type="evidence" value="ECO:0007669"/>
    <property type="project" value="UniProtKB-KW"/>
</dbReference>
<dbReference type="Proteomes" id="UP001159364">
    <property type="component" value="Linkage Group LG05"/>
</dbReference>
<feature type="region of interest" description="Disordered" evidence="2">
    <location>
        <begin position="127"/>
        <end position="190"/>
    </location>
</feature>
<feature type="compositionally biased region" description="Basic and acidic residues" evidence="2">
    <location>
        <begin position="76"/>
        <end position="85"/>
    </location>
</feature>
<comment type="caution">
    <text evidence="4">The sequence shown here is derived from an EMBL/GenBank/DDBJ whole genome shotgun (WGS) entry which is preliminary data.</text>
</comment>
<dbReference type="EMBL" id="JAIWQS010000005">
    <property type="protein sequence ID" value="KAJ8765102.1"/>
    <property type="molecule type" value="Genomic_DNA"/>
</dbReference>
<feature type="region of interest" description="Disordered" evidence="2">
    <location>
        <begin position="76"/>
        <end position="101"/>
    </location>
</feature>
<dbReference type="AlphaFoldDB" id="A0AAV8TE14"/>
<evidence type="ECO:0000313" key="4">
    <source>
        <dbReference type="EMBL" id="KAJ8765102.1"/>
    </source>
</evidence>
<feature type="compositionally biased region" description="Polar residues" evidence="2">
    <location>
        <begin position="130"/>
        <end position="141"/>
    </location>
</feature>
<evidence type="ECO:0000313" key="5">
    <source>
        <dbReference type="Proteomes" id="UP001159364"/>
    </source>
</evidence>
<evidence type="ECO:0000256" key="1">
    <source>
        <dbReference type="PROSITE-ProRule" id="PRU00047"/>
    </source>
</evidence>
<keyword evidence="1" id="KW-0863">Zinc-finger</keyword>
<proteinExistence type="predicted"/>
<keyword evidence="1" id="KW-0479">Metal-binding</keyword>
<evidence type="ECO:0000259" key="3">
    <source>
        <dbReference type="PROSITE" id="PS50158"/>
    </source>
</evidence>
<organism evidence="4 5">
    <name type="scientific">Erythroxylum novogranatense</name>
    <dbReference type="NCBI Taxonomy" id="1862640"/>
    <lineage>
        <taxon>Eukaryota</taxon>
        <taxon>Viridiplantae</taxon>
        <taxon>Streptophyta</taxon>
        <taxon>Embryophyta</taxon>
        <taxon>Tracheophyta</taxon>
        <taxon>Spermatophyta</taxon>
        <taxon>Magnoliopsida</taxon>
        <taxon>eudicotyledons</taxon>
        <taxon>Gunneridae</taxon>
        <taxon>Pentapetalae</taxon>
        <taxon>rosids</taxon>
        <taxon>fabids</taxon>
        <taxon>Malpighiales</taxon>
        <taxon>Erythroxylaceae</taxon>
        <taxon>Erythroxylum</taxon>
    </lineage>
</organism>
<accession>A0AAV8TE14</accession>
<keyword evidence="1" id="KW-0862">Zinc</keyword>
<dbReference type="PANTHER" id="PTHR31286:SF99">
    <property type="entry name" value="DUF4283 DOMAIN-CONTAINING PROTEIN"/>
    <property type="match status" value="1"/>
</dbReference>
<dbReference type="InterPro" id="IPR040256">
    <property type="entry name" value="At4g02000-like"/>
</dbReference>
<evidence type="ECO:0000256" key="2">
    <source>
        <dbReference type="SAM" id="MobiDB-lite"/>
    </source>
</evidence>
<feature type="compositionally biased region" description="Polar residues" evidence="2">
    <location>
        <begin position="158"/>
        <end position="190"/>
    </location>
</feature>
<sequence length="271" mass="29539">MKIDAFTLLAQRGRYAHLAVEVDLSMPLNTHVKLDEEVIHVMYKGLPQLCFQCGRVGHEVDACPLPGRTAVEVHHTGEDRSRLVSDDATPLGATTNIPPAQDFMETDKTHAELLVFTSGGLGQSLPVGAFSNTKAPTTPRTGSPAVGPWPKSIKGPRGQNTKQSQPHRGQPSPSFVSSVDKTQSRQIQPTKQANIISIEITSHSEMICDSQVLETQEQEVEGRSQNMEGVKDQAGPNFTKELLIPHQKEPPDINISIALPKSLGPKEHLEQ</sequence>
<dbReference type="PROSITE" id="PS50158">
    <property type="entry name" value="ZF_CCHC"/>
    <property type="match status" value="1"/>
</dbReference>
<protein>
    <recommendedName>
        <fullName evidence="3">CCHC-type domain-containing protein</fullName>
    </recommendedName>
</protein>